<dbReference type="NCBIfam" id="TIGR01843">
    <property type="entry name" value="type_I_hlyD"/>
    <property type="match status" value="1"/>
</dbReference>
<gene>
    <name evidence="13" type="primary">prsE_4</name>
    <name evidence="13" type="ORF">LAL4801_05967</name>
</gene>
<dbReference type="STRING" id="187304.B0E33_15215"/>
<dbReference type="PRINTS" id="PR01490">
    <property type="entry name" value="RTXTOXIND"/>
</dbReference>
<evidence type="ECO:0000259" key="11">
    <source>
        <dbReference type="Pfam" id="PF25994"/>
    </source>
</evidence>
<organism evidence="13 14">
    <name type="scientific">Roseibium aggregatum</name>
    <dbReference type="NCBI Taxonomy" id="187304"/>
    <lineage>
        <taxon>Bacteria</taxon>
        <taxon>Pseudomonadati</taxon>
        <taxon>Pseudomonadota</taxon>
        <taxon>Alphaproteobacteria</taxon>
        <taxon>Hyphomicrobiales</taxon>
        <taxon>Stappiaceae</taxon>
        <taxon>Roseibium</taxon>
    </lineage>
</organism>
<comment type="similarity">
    <text evidence="2 9">Belongs to the membrane fusion protein (MFP) (TC 8.A.1) family.</text>
</comment>
<dbReference type="EMBL" id="CXST01000008">
    <property type="protein sequence ID" value="CTQ47505.1"/>
    <property type="molecule type" value="Genomic_DNA"/>
</dbReference>
<dbReference type="Gene3D" id="2.40.50.100">
    <property type="match status" value="1"/>
</dbReference>
<dbReference type="KEGG" id="lagg:B0E33_15215"/>
<evidence type="ECO:0000256" key="2">
    <source>
        <dbReference type="ARBA" id="ARBA00009477"/>
    </source>
</evidence>
<evidence type="ECO:0000256" key="3">
    <source>
        <dbReference type="ARBA" id="ARBA00022448"/>
    </source>
</evidence>
<keyword evidence="10" id="KW-0175">Coiled coil</keyword>
<keyword evidence="3 9" id="KW-0813">Transport</keyword>
<dbReference type="InterPro" id="IPR058982">
    <property type="entry name" value="Beta-barrel_AprE"/>
</dbReference>
<evidence type="ECO:0000256" key="9">
    <source>
        <dbReference type="RuleBase" id="RU365093"/>
    </source>
</evidence>
<dbReference type="Proteomes" id="UP000048926">
    <property type="component" value="Unassembled WGS sequence"/>
</dbReference>
<evidence type="ECO:0000256" key="1">
    <source>
        <dbReference type="ARBA" id="ARBA00004377"/>
    </source>
</evidence>
<keyword evidence="5 9" id="KW-0997">Cell inner membrane</keyword>
<evidence type="ECO:0000256" key="7">
    <source>
        <dbReference type="ARBA" id="ARBA00022989"/>
    </source>
</evidence>
<evidence type="ECO:0000256" key="5">
    <source>
        <dbReference type="ARBA" id="ARBA00022519"/>
    </source>
</evidence>
<dbReference type="Pfam" id="PF25994">
    <property type="entry name" value="HH_AprE"/>
    <property type="match status" value="1"/>
</dbReference>
<dbReference type="Pfam" id="PF26002">
    <property type="entry name" value="Beta-barrel_AprE"/>
    <property type="match status" value="1"/>
</dbReference>
<dbReference type="Gene3D" id="2.40.30.170">
    <property type="match status" value="1"/>
</dbReference>
<evidence type="ECO:0000313" key="14">
    <source>
        <dbReference type="Proteomes" id="UP000048926"/>
    </source>
</evidence>
<keyword evidence="8 9" id="KW-0472">Membrane</keyword>
<reference evidence="14" key="1">
    <citation type="submission" date="2015-07" db="EMBL/GenBank/DDBJ databases">
        <authorList>
            <person name="Rodrigo-Torres Lidia"/>
            <person name="Arahal R.David."/>
        </authorList>
    </citation>
    <scope>NUCLEOTIDE SEQUENCE [LARGE SCALE GENOMIC DNA]</scope>
    <source>
        <strain evidence="14">CECT 4801</strain>
    </source>
</reference>
<dbReference type="GO" id="GO:0005886">
    <property type="term" value="C:plasma membrane"/>
    <property type="evidence" value="ECO:0007669"/>
    <property type="project" value="UniProtKB-SubCell"/>
</dbReference>
<evidence type="ECO:0000256" key="8">
    <source>
        <dbReference type="ARBA" id="ARBA00023136"/>
    </source>
</evidence>
<dbReference type="InterPro" id="IPR010129">
    <property type="entry name" value="T1SS_HlyD"/>
</dbReference>
<keyword evidence="7 9" id="KW-1133">Transmembrane helix</keyword>
<dbReference type="PANTHER" id="PTHR30386:SF17">
    <property type="entry name" value="ALKALINE PROTEASE SECRETION PROTEIN APRE"/>
    <property type="match status" value="1"/>
</dbReference>
<feature type="domain" description="AprE-like beta-barrel" evidence="12">
    <location>
        <begin position="332"/>
        <end position="422"/>
    </location>
</feature>
<evidence type="ECO:0000256" key="4">
    <source>
        <dbReference type="ARBA" id="ARBA00022475"/>
    </source>
</evidence>
<feature type="transmembrane region" description="Helical" evidence="9">
    <location>
        <begin position="21"/>
        <end position="44"/>
    </location>
</feature>
<feature type="domain" description="AprE-like long alpha-helical hairpin" evidence="11">
    <location>
        <begin position="100"/>
        <end position="289"/>
    </location>
</feature>
<evidence type="ECO:0000313" key="13">
    <source>
        <dbReference type="EMBL" id="CTQ47505.1"/>
    </source>
</evidence>
<dbReference type="AlphaFoldDB" id="A0A0M6YBN9"/>
<dbReference type="SUPFAM" id="SSF111369">
    <property type="entry name" value="HlyD-like secretion proteins"/>
    <property type="match status" value="1"/>
</dbReference>
<keyword evidence="14" id="KW-1185">Reference proteome</keyword>
<accession>A0A0M6YBN9</accession>
<evidence type="ECO:0000259" key="12">
    <source>
        <dbReference type="Pfam" id="PF26002"/>
    </source>
</evidence>
<dbReference type="InterPro" id="IPR058781">
    <property type="entry name" value="HH_AprE-like"/>
</dbReference>
<proteinExistence type="inferred from homology"/>
<dbReference type="OrthoDB" id="9810980at2"/>
<name>A0A0M6YBN9_9HYPH</name>
<keyword evidence="6 9" id="KW-0812">Transmembrane</keyword>
<dbReference type="PANTHER" id="PTHR30386">
    <property type="entry name" value="MEMBRANE FUSION SUBUNIT OF EMRAB-TOLC MULTIDRUG EFFLUX PUMP"/>
    <property type="match status" value="1"/>
</dbReference>
<dbReference type="InterPro" id="IPR050739">
    <property type="entry name" value="MFP"/>
</dbReference>
<feature type="coiled-coil region" evidence="10">
    <location>
        <begin position="161"/>
        <end position="297"/>
    </location>
</feature>
<sequence length="446" mass="49701">MSNALTHHEPMDWYSAVPRSIFWHTLIGVFMLVFFIGGFAAWSFTAPLAAAVISSGTFVATGQNKQIQHYEGGIVKEILVQEGERVQKGDPIVRLDETVASANERQLGLKLARLEAINARLRAEYLWLKEVEFPQTLLDLKDDEEIATIIAGQKLSFIGSQAKLTSDIRILESTIESLQHRRDGYREQHDAMIRQLAILQEEHTGKKLLFEKGLLLKPTLNALERAIAEAEGQIGRLASSMQEANAQVLQHQEQVKQTRAAYNEKVLDDLQSIEAELDAAREQSRKARNVLERAVIQAPVSGTIVRMHYHTAGGVIESGKTIVEILPSDAPLIIEALISRTDIDSVHIGQQATVRLSALNQRTTPVLEGEVQYVSADAITDNSTGIMREVYVTRIDISPGELTRVLNFVPTPGMPAEIMIQTAERTFMQYLTKPIVDSMSRAFREE</sequence>
<comment type="subcellular location">
    <subcellularLocation>
        <location evidence="1 9">Cell inner membrane</location>
        <topology evidence="1 9">Single-pass membrane protein</topology>
    </subcellularLocation>
</comment>
<evidence type="ECO:0000256" key="10">
    <source>
        <dbReference type="SAM" id="Coils"/>
    </source>
</evidence>
<dbReference type="RefSeq" id="WP_031269001.1">
    <property type="nucleotide sequence ID" value="NZ_CP045617.1"/>
</dbReference>
<evidence type="ECO:0000256" key="6">
    <source>
        <dbReference type="ARBA" id="ARBA00022692"/>
    </source>
</evidence>
<protein>
    <recommendedName>
        <fullName evidence="9">Membrane fusion protein (MFP) family protein</fullName>
    </recommendedName>
</protein>
<keyword evidence="4 9" id="KW-1003">Cell membrane</keyword>
<dbReference type="GO" id="GO:0015031">
    <property type="term" value="P:protein transport"/>
    <property type="evidence" value="ECO:0007669"/>
    <property type="project" value="InterPro"/>
</dbReference>